<evidence type="ECO:0000313" key="1">
    <source>
        <dbReference type="EMBL" id="EPQ53094.1"/>
    </source>
</evidence>
<feature type="non-terminal residue" evidence="1">
    <location>
        <position position="1"/>
    </location>
</feature>
<reference evidence="1 2" key="1">
    <citation type="journal article" date="2012" name="Science">
        <title>The Paleozoic origin of enzymatic lignin decomposition reconstructed from 31 fungal genomes.</title>
        <authorList>
            <person name="Floudas D."/>
            <person name="Binder M."/>
            <person name="Riley R."/>
            <person name="Barry K."/>
            <person name="Blanchette R.A."/>
            <person name="Henrissat B."/>
            <person name="Martinez A.T."/>
            <person name="Otillar R."/>
            <person name="Spatafora J.W."/>
            <person name="Yadav J.S."/>
            <person name="Aerts A."/>
            <person name="Benoit I."/>
            <person name="Boyd A."/>
            <person name="Carlson A."/>
            <person name="Copeland A."/>
            <person name="Coutinho P.M."/>
            <person name="de Vries R.P."/>
            <person name="Ferreira P."/>
            <person name="Findley K."/>
            <person name="Foster B."/>
            <person name="Gaskell J."/>
            <person name="Glotzer D."/>
            <person name="Gorecki P."/>
            <person name="Heitman J."/>
            <person name="Hesse C."/>
            <person name="Hori C."/>
            <person name="Igarashi K."/>
            <person name="Jurgens J.A."/>
            <person name="Kallen N."/>
            <person name="Kersten P."/>
            <person name="Kohler A."/>
            <person name="Kuees U."/>
            <person name="Kumar T.K.A."/>
            <person name="Kuo A."/>
            <person name="LaButti K."/>
            <person name="Larrondo L.F."/>
            <person name="Lindquist E."/>
            <person name="Ling A."/>
            <person name="Lombard V."/>
            <person name="Lucas S."/>
            <person name="Lundell T."/>
            <person name="Martin R."/>
            <person name="McLaughlin D.J."/>
            <person name="Morgenstern I."/>
            <person name="Morin E."/>
            <person name="Murat C."/>
            <person name="Nagy L.G."/>
            <person name="Nolan M."/>
            <person name="Ohm R.A."/>
            <person name="Patyshakuliyeva A."/>
            <person name="Rokas A."/>
            <person name="Ruiz-Duenas F.J."/>
            <person name="Sabat G."/>
            <person name="Salamov A."/>
            <person name="Samejima M."/>
            <person name="Schmutz J."/>
            <person name="Slot J.C."/>
            <person name="St John F."/>
            <person name="Stenlid J."/>
            <person name="Sun H."/>
            <person name="Sun S."/>
            <person name="Syed K."/>
            <person name="Tsang A."/>
            <person name="Wiebenga A."/>
            <person name="Young D."/>
            <person name="Pisabarro A."/>
            <person name="Eastwood D.C."/>
            <person name="Martin F."/>
            <person name="Cullen D."/>
            <person name="Grigoriev I.V."/>
            <person name="Hibbett D.S."/>
        </authorList>
    </citation>
    <scope>NUCLEOTIDE SEQUENCE [LARGE SCALE GENOMIC DNA]</scope>
    <source>
        <strain evidence="1 2">ATCC 11539</strain>
    </source>
</reference>
<organism evidence="1 2">
    <name type="scientific">Gloeophyllum trabeum (strain ATCC 11539 / FP-39264 / Madison 617)</name>
    <name type="common">Brown rot fungus</name>
    <dbReference type="NCBI Taxonomy" id="670483"/>
    <lineage>
        <taxon>Eukaryota</taxon>
        <taxon>Fungi</taxon>
        <taxon>Dikarya</taxon>
        <taxon>Basidiomycota</taxon>
        <taxon>Agaricomycotina</taxon>
        <taxon>Agaricomycetes</taxon>
        <taxon>Gloeophyllales</taxon>
        <taxon>Gloeophyllaceae</taxon>
        <taxon>Gloeophyllum</taxon>
    </lineage>
</organism>
<dbReference type="SUPFAM" id="SSF55729">
    <property type="entry name" value="Acyl-CoA N-acyltransferases (Nat)"/>
    <property type="match status" value="1"/>
</dbReference>
<dbReference type="OMA" id="VTEIFVI"/>
<dbReference type="Proteomes" id="UP000030669">
    <property type="component" value="Unassembled WGS sequence"/>
</dbReference>
<keyword evidence="2" id="KW-1185">Reference proteome</keyword>
<dbReference type="GO" id="GO:0008999">
    <property type="term" value="F:protein-N-terminal-alanine acetyltransferase activity"/>
    <property type="evidence" value="ECO:0007669"/>
    <property type="project" value="TreeGrafter"/>
</dbReference>
<name>S7RKB7_GLOTA</name>
<dbReference type="EMBL" id="KB469306">
    <property type="protein sequence ID" value="EPQ53094.1"/>
    <property type="molecule type" value="Genomic_DNA"/>
</dbReference>
<dbReference type="AlphaFoldDB" id="S7RKB7"/>
<dbReference type="InterPro" id="IPR051908">
    <property type="entry name" value="Ribosomal_N-acetyltransferase"/>
</dbReference>
<accession>S7RKB7</accession>
<gene>
    <name evidence="1" type="ORF">GLOTRDRAFT_46029</name>
</gene>
<dbReference type="Gene3D" id="3.40.630.30">
    <property type="match status" value="1"/>
</dbReference>
<dbReference type="GeneID" id="19306396"/>
<sequence>LPFDPFESASAVDFTPSFLESRVRPNKENVLFAVIDKRQPAHDGSQPLSRTLAGIISLLNTSPTDLMTEMGFTLTFPALQGTHVTKSATALLLCCCLDPSPVGLGLRRVQWQANIANQASIHVAERMRSTKEAVRRWDRVVPADGKVGNGRRIGFGDPKGASIGRDIGILSIYWDDWEERREFIQGVRDVHFQREVKTKKLTDIASVTNVHDELHGAERSKK</sequence>
<dbReference type="InterPro" id="IPR016181">
    <property type="entry name" value="Acyl_CoA_acyltransferase"/>
</dbReference>
<proteinExistence type="predicted"/>
<dbReference type="GO" id="GO:1990189">
    <property type="term" value="F:protein N-terminal-serine acetyltransferase activity"/>
    <property type="evidence" value="ECO:0007669"/>
    <property type="project" value="TreeGrafter"/>
</dbReference>
<dbReference type="eggNOG" id="ENOG502S4YT">
    <property type="taxonomic scope" value="Eukaryota"/>
</dbReference>
<dbReference type="OrthoDB" id="41238at2759"/>
<dbReference type="PANTHER" id="PTHR43441:SF5">
    <property type="entry name" value="FAMILY ACETYLTRANSFERASE, PUTATIVE-RELATED"/>
    <property type="match status" value="1"/>
</dbReference>
<evidence type="ECO:0000313" key="2">
    <source>
        <dbReference type="Proteomes" id="UP000030669"/>
    </source>
</evidence>
<dbReference type="PANTHER" id="PTHR43441">
    <property type="entry name" value="RIBOSOMAL-PROTEIN-SERINE ACETYLTRANSFERASE"/>
    <property type="match status" value="1"/>
</dbReference>
<dbReference type="KEGG" id="gtr:GLOTRDRAFT_46029"/>
<dbReference type="HOGENOM" id="CLU_078023_1_0_1"/>
<dbReference type="RefSeq" id="XP_007868215.1">
    <property type="nucleotide sequence ID" value="XM_007870024.1"/>
</dbReference>
<protein>
    <submittedName>
        <fullName evidence="1">Uncharacterized protein</fullName>
    </submittedName>
</protein>